<dbReference type="Gene3D" id="3.60.20.30">
    <property type="entry name" value="(Glycosyl)asparaginase"/>
    <property type="match status" value="1"/>
</dbReference>
<keyword evidence="10" id="KW-1185">Reference proteome</keyword>
<evidence type="ECO:0000256" key="3">
    <source>
        <dbReference type="ARBA" id="ARBA00022813"/>
    </source>
</evidence>
<feature type="binding site" evidence="6">
    <location>
        <begin position="264"/>
        <end position="267"/>
    </location>
    <ligand>
        <name>substrate</name>
    </ligand>
</feature>
<dbReference type="PANTHER" id="PTHR10188">
    <property type="entry name" value="L-ASPARAGINASE"/>
    <property type="match status" value="1"/>
</dbReference>
<gene>
    <name evidence="9" type="ORF">SAMN04488060_0849</name>
</gene>
<dbReference type="EMBL" id="FOWZ01000001">
    <property type="protein sequence ID" value="SFO93978.1"/>
    <property type="molecule type" value="Genomic_DNA"/>
</dbReference>
<dbReference type="GO" id="GO:0006508">
    <property type="term" value="P:proteolysis"/>
    <property type="evidence" value="ECO:0007669"/>
    <property type="project" value="UniProtKB-KW"/>
</dbReference>
<feature type="active site" description="Nucleophile" evidence="5">
    <location>
        <position position="213"/>
    </location>
</feature>
<evidence type="ECO:0000256" key="8">
    <source>
        <dbReference type="SAM" id="SignalP"/>
    </source>
</evidence>
<accession>A0A1I5L9S9</accession>
<dbReference type="InterPro" id="IPR029055">
    <property type="entry name" value="Ntn_hydrolases_N"/>
</dbReference>
<dbReference type="GO" id="GO:0008233">
    <property type="term" value="F:peptidase activity"/>
    <property type="evidence" value="ECO:0007669"/>
    <property type="project" value="UniProtKB-KW"/>
</dbReference>
<name>A0A1I5L9S9_9SPHN</name>
<keyword evidence="1" id="KW-0645">Protease</keyword>
<evidence type="ECO:0000256" key="1">
    <source>
        <dbReference type="ARBA" id="ARBA00022670"/>
    </source>
</evidence>
<feature type="binding site" evidence="6">
    <location>
        <begin position="241"/>
        <end position="244"/>
    </location>
    <ligand>
        <name>substrate</name>
    </ligand>
</feature>
<proteinExistence type="predicted"/>
<sequence>MDNFACYHSRMRGFFTRFALVFSALAFAGQVPATAQDSEPAGTRWSFAIHGGAGTISREDMTPQEDAAHRAALQAALDAGSKVLDEGGTAMDAVEAAILLLEDEPRFNAGRGAVYTWEGSHELDASIMDGATRDAGAVAGVTNIRNPILLARKVMTDSPHVMLAGKGAEDFAVEQGIEIVPPSYFDTERRREALERMKARQLSSLDVDLKFGTVGAVALDRNGNMAAGTSTGGMTGKRWGRVGDAPIIGAGTYADNRSCAVSATGWGEYFIRVGVAHEICALLRADRQAARSAAEWDAARAAGPDTVVFVSGVEMPVGAAQNVADDVMDDVKELGGDGGIILVTPEGHALFSFNTAGMYRGRATSDGLNEVAIYGDD</sequence>
<keyword evidence="8" id="KW-0732">Signal</keyword>
<feature type="signal peptide" evidence="8">
    <location>
        <begin position="1"/>
        <end position="28"/>
    </location>
</feature>
<reference evidence="10" key="1">
    <citation type="submission" date="2016-10" db="EMBL/GenBank/DDBJ databases">
        <authorList>
            <person name="Varghese N."/>
            <person name="Submissions S."/>
        </authorList>
    </citation>
    <scope>NUCLEOTIDE SEQUENCE [LARGE SCALE GENOMIC DNA]</scope>
    <source>
        <strain evidence="10">CGMCC 1.7715</strain>
    </source>
</reference>
<dbReference type="InterPro" id="IPR000246">
    <property type="entry name" value="Peptidase_T2"/>
</dbReference>
<dbReference type="STRING" id="604088.SAMN04488060_0849"/>
<evidence type="ECO:0000313" key="9">
    <source>
        <dbReference type="EMBL" id="SFO93978.1"/>
    </source>
</evidence>
<dbReference type="AlphaFoldDB" id="A0A1I5L9S9"/>
<dbReference type="CDD" id="cd04701">
    <property type="entry name" value="Asparaginase_2"/>
    <property type="match status" value="1"/>
</dbReference>
<keyword evidence="2" id="KW-0378">Hydrolase</keyword>
<dbReference type="SUPFAM" id="SSF56235">
    <property type="entry name" value="N-terminal nucleophile aminohydrolases (Ntn hydrolases)"/>
    <property type="match status" value="1"/>
</dbReference>
<dbReference type="GO" id="GO:0016811">
    <property type="term" value="F:hydrolase activity, acting on carbon-nitrogen (but not peptide) bonds, in linear amides"/>
    <property type="evidence" value="ECO:0007669"/>
    <property type="project" value="UniProtKB-ARBA"/>
</dbReference>
<evidence type="ECO:0000256" key="6">
    <source>
        <dbReference type="PIRSR" id="PIRSR600246-2"/>
    </source>
</evidence>
<organism evidence="9 10">
    <name type="scientific">Qipengyuania nanhaisediminis</name>
    <dbReference type="NCBI Taxonomy" id="604088"/>
    <lineage>
        <taxon>Bacteria</taxon>
        <taxon>Pseudomonadati</taxon>
        <taxon>Pseudomonadota</taxon>
        <taxon>Alphaproteobacteria</taxon>
        <taxon>Sphingomonadales</taxon>
        <taxon>Erythrobacteraceae</taxon>
        <taxon>Qipengyuania</taxon>
    </lineage>
</organism>
<evidence type="ECO:0000256" key="4">
    <source>
        <dbReference type="ARBA" id="ARBA00069124"/>
    </source>
</evidence>
<dbReference type="Pfam" id="PF01112">
    <property type="entry name" value="Asparaginase_2"/>
    <property type="match status" value="1"/>
</dbReference>
<evidence type="ECO:0000313" key="10">
    <source>
        <dbReference type="Proteomes" id="UP000199331"/>
    </source>
</evidence>
<protein>
    <recommendedName>
        <fullName evidence="4">Isoaspartyl peptidase</fullName>
    </recommendedName>
</protein>
<dbReference type="Proteomes" id="UP000199331">
    <property type="component" value="Unassembled WGS sequence"/>
</dbReference>
<keyword evidence="3" id="KW-0068">Autocatalytic cleavage</keyword>
<dbReference type="FunFam" id="3.60.20.30:FF:000001">
    <property type="entry name" value="Isoaspartyl peptidase/L-asparaginase"/>
    <property type="match status" value="1"/>
</dbReference>
<dbReference type="PANTHER" id="PTHR10188:SF6">
    <property type="entry name" value="N(4)-(BETA-N-ACETYLGLUCOSAMINYL)-L-ASPARAGINASE"/>
    <property type="match status" value="1"/>
</dbReference>
<feature type="chain" id="PRO_5011613142" description="Isoaspartyl peptidase" evidence="8">
    <location>
        <begin position="29"/>
        <end position="377"/>
    </location>
</feature>
<feature type="site" description="Cleavage; by autolysis" evidence="7">
    <location>
        <begin position="212"/>
        <end position="213"/>
    </location>
</feature>
<evidence type="ECO:0000256" key="7">
    <source>
        <dbReference type="PIRSR" id="PIRSR600246-3"/>
    </source>
</evidence>
<evidence type="ECO:0000256" key="2">
    <source>
        <dbReference type="ARBA" id="ARBA00022801"/>
    </source>
</evidence>
<evidence type="ECO:0000256" key="5">
    <source>
        <dbReference type="PIRSR" id="PIRSR600246-1"/>
    </source>
</evidence>